<keyword evidence="3" id="KW-0274">FAD</keyword>
<feature type="domain" description="FAD-binding" evidence="4">
    <location>
        <begin position="9"/>
        <end position="337"/>
    </location>
</feature>
<dbReference type="Gene3D" id="3.50.50.60">
    <property type="entry name" value="FAD/NAD(P)-binding domain"/>
    <property type="match status" value="1"/>
</dbReference>
<protein>
    <recommendedName>
        <fullName evidence="4">FAD-binding domain-containing protein</fullName>
    </recommendedName>
</protein>
<dbReference type="Pfam" id="PF01494">
    <property type="entry name" value="FAD_binding_3"/>
    <property type="match status" value="1"/>
</dbReference>
<dbReference type="STRING" id="1912961.BU204_32270"/>
<evidence type="ECO:0000256" key="2">
    <source>
        <dbReference type="ARBA" id="ARBA00022630"/>
    </source>
</evidence>
<dbReference type="PANTHER" id="PTHR43004">
    <property type="entry name" value="TRK SYSTEM POTASSIUM UPTAKE PROTEIN"/>
    <property type="match status" value="1"/>
</dbReference>
<comment type="caution">
    <text evidence="5">The sequence shown here is derived from an EMBL/GenBank/DDBJ whole genome shotgun (WGS) entry which is preliminary data.</text>
</comment>
<dbReference type="Gene3D" id="3.30.70.2450">
    <property type="match status" value="1"/>
</dbReference>
<evidence type="ECO:0000313" key="6">
    <source>
        <dbReference type="Proteomes" id="UP000185596"/>
    </source>
</evidence>
<dbReference type="PRINTS" id="PR00420">
    <property type="entry name" value="RNGMNOXGNASE"/>
</dbReference>
<name>A0A1Q8C6I3_9PSEU</name>
<dbReference type="AlphaFoldDB" id="A0A1Q8C6I3"/>
<dbReference type="GO" id="GO:0016709">
    <property type="term" value="F:oxidoreductase activity, acting on paired donors, with incorporation or reduction of molecular oxygen, NAD(P)H as one donor, and incorporation of one atom of oxygen"/>
    <property type="evidence" value="ECO:0007669"/>
    <property type="project" value="UniProtKB-ARBA"/>
</dbReference>
<dbReference type="Proteomes" id="UP000185596">
    <property type="component" value="Unassembled WGS sequence"/>
</dbReference>
<dbReference type="SUPFAM" id="SSF51905">
    <property type="entry name" value="FAD/NAD(P)-binding domain"/>
    <property type="match status" value="1"/>
</dbReference>
<keyword evidence="6" id="KW-1185">Reference proteome</keyword>
<evidence type="ECO:0000256" key="1">
    <source>
        <dbReference type="ARBA" id="ARBA00001974"/>
    </source>
</evidence>
<accession>A0A1Q8C6I3</accession>
<keyword evidence="2" id="KW-0285">Flavoprotein</keyword>
<proteinExistence type="predicted"/>
<evidence type="ECO:0000313" key="5">
    <source>
        <dbReference type="EMBL" id="OLF09957.1"/>
    </source>
</evidence>
<dbReference type="OrthoDB" id="8670884at2"/>
<dbReference type="PANTHER" id="PTHR43004:SF19">
    <property type="entry name" value="BINDING MONOOXYGENASE, PUTATIVE (JCVI)-RELATED"/>
    <property type="match status" value="1"/>
</dbReference>
<evidence type="ECO:0000259" key="4">
    <source>
        <dbReference type="Pfam" id="PF01494"/>
    </source>
</evidence>
<gene>
    <name evidence="5" type="ORF">BU204_32270</name>
</gene>
<dbReference type="InterPro" id="IPR050641">
    <property type="entry name" value="RIFMO-like"/>
</dbReference>
<dbReference type="Gene3D" id="3.40.30.120">
    <property type="match status" value="1"/>
</dbReference>
<sequence length="523" mass="56293">MTHQITPLPVLVVGAGPTGLATAGLLRRFGVEVRIIDRAAGTSDQSKANLLWCRTLEVLDELGLATAVQEKGDALREGRYSAGATRLATVTTNAIPGTRFQPTIIQQNVTERMLADGIDVPVEWRTEAVEYHLDGDRPEVVLRRPDGELERVRAEYLVACDGMRSPLRAAAGVEFEGEAIDEDFVLGDAEVTTSLERGVAYQFFGSDGFLIAAQLPGGLWRLAGPVGKPVESPGAADLQALVDRYAPSGTIRVTGTDWVDSFRISQRVTPRFRAGRVLLAGDAAHVHSPAAGQGLNSSIQDAHNLAWKLAYVVRGLSGEDLLDSYDHERREVAEAIRRVTRMQARMWFMARTPLARLRRRLMLRLLDRTGAFERKLLPRLAQLTIDYASSPLTAAAGAKKGDPLRPGLRLPDVRVRPAGAGEDAWTLRLCADTRLTVLTAAPAAVDGLAALAARHPAALAVHQLEAAAGPLEALTTDLVVVRPDGHVGYRGPATDLDALERWLVGPLALTTTTPVGAHDATAH</sequence>
<organism evidence="5 6">
    <name type="scientific">Actinophytocola xanthii</name>
    <dbReference type="NCBI Taxonomy" id="1912961"/>
    <lineage>
        <taxon>Bacteria</taxon>
        <taxon>Bacillati</taxon>
        <taxon>Actinomycetota</taxon>
        <taxon>Actinomycetes</taxon>
        <taxon>Pseudonocardiales</taxon>
        <taxon>Pseudonocardiaceae</taxon>
    </lineage>
</organism>
<dbReference type="Pfam" id="PF21274">
    <property type="entry name" value="Rng_hyd_C"/>
    <property type="match status" value="1"/>
</dbReference>
<reference evidence="5 6" key="1">
    <citation type="submission" date="2016-12" db="EMBL/GenBank/DDBJ databases">
        <title>The draft genome sequence of Actinophytocola sp. 11-183.</title>
        <authorList>
            <person name="Wang W."/>
            <person name="Yuan L."/>
        </authorList>
    </citation>
    <scope>NUCLEOTIDE SEQUENCE [LARGE SCALE GENOMIC DNA]</scope>
    <source>
        <strain evidence="5 6">11-183</strain>
    </source>
</reference>
<dbReference type="InterPro" id="IPR036188">
    <property type="entry name" value="FAD/NAD-bd_sf"/>
</dbReference>
<comment type="cofactor">
    <cofactor evidence="1">
        <name>FAD</name>
        <dbReference type="ChEBI" id="CHEBI:57692"/>
    </cofactor>
</comment>
<dbReference type="RefSeq" id="WP_075129586.1">
    <property type="nucleotide sequence ID" value="NZ_MSIE01000080.1"/>
</dbReference>
<dbReference type="InterPro" id="IPR002938">
    <property type="entry name" value="FAD-bd"/>
</dbReference>
<evidence type="ECO:0000256" key="3">
    <source>
        <dbReference type="ARBA" id="ARBA00022827"/>
    </source>
</evidence>
<dbReference type="GO" id="GO:0071949">
    <property type="term" value="F:FAD binding"/>
    <property type="evidence" value="ECO:0007669"/>
    <property type="project" value="InterPro"/>
</dbReference>
<dbReference type="EMBL" id="MSIE01000080">
    <property type="protein sequence ID" value="OLF09957.1"/>
    <property type="molecule type" value="Genomic_DNA"/>
</dbReference>